<reference evidence="2 3" key="1">
    <citation type="journal article" date="2019" name="Commun. Biol.">
        <title>The bagworm genome reveals a unique fibroin gene that provides high tensile strength.</title>
        <authorList>
            <person name="Kono N."/>
            <person name="Nakamura H."/>
            <person name="Ohtoshi R."/>
            <person name="Tomita M."/>
            <person name="Numata K."/>
            <person name="Arakawa K."/>
        </authorList>
    </citation>
    <scope>NUCLEOTIDE SEQUENCE [LARGE SCALE GENOMIC DNA]</scope>
</reference>
<evidence type="ECO:0000256" key="1">
    <source>
        <dbReference type="SAM" id="MobiDB-lite"/>
    </source>
</evidence>
<gene>
    <name evidence="2" type="ORF">EVAR_14572_1</name>
</gene>
<dbReference type="Proteomes" id="UP000299102">
    <property type="component" value="Unassembled WGS sequence"/>
</dbReference>
<accession>A0A4C1UUE1</accession>
<name>A0A4C1UUE1_EUMVA</name>
<feature type="region of interest" description="Disordered" evidence="1">
    <location>
        <begin position="188"/>
        <end position="213"/>
    </location>
</feature>
<evidence type="ECO:0000313" key="2">
    <source>
        <dbReference type="EMBL" id="GBP30055.1"/>
    </source>
</evidence>
<organism evidence="2 3">
    <name type="scientific">Eumeta variegata</name>
    <name type="common">Bagworm moth</name>
    <name type="synonym">Eumeta japonica</name>
    <dbReference type="NCBI Taxonomy" id="151549"/>
    <lineage>
        <taxon>Eukaryota</taxon>
        <taxon>Metazoa</taxon>
        <taxon>Ecdysozoa</taxon>
        <taxon>Arthropoda</taxon>
        <taxon>Hexapoda</taxon>
        <taxon>Insecta</taxon>
        <taxon>Pterygota</taxon>
        <taxon>Neoptera</taxon>
        <taxon>Endopterygota</taxon>
        <taxon>Lepidoptera</taxon>
        <taxon>Glossata</taxon>
        <taxon>Ditrysia</taxon>
        <taxon>Tineoidea</taxon>
        <taxon>Psychidae</taxon>
        <taxon>Oiketicinae</taxon>
        <taxon>Eumeta</taxon>
    </lineage>
</organism>
<evidence type="ECO:0000313" key="3">
    <source>
        <dbReference type="Proteomes" id="UP000299102"/>
    </source>
</evidence>
<dbReference type="EMBL" id="BGZK01000228">
    <property type="protein sequence ID" value="GBP30055.1"/>
    <property type="molecule type" value="Genomic_DNA"/>
</dbReference>
<proteinExistence type="predicted"/>
<keyword evidence="3" id="KW-1185">Reference proteome</keyword>
<comment type="caution">
    <text evidence="2">The sequence shown here is derived from an EMBL/GenBank/DDBJ whole genome shotgun (WGS) entry which is preliminary data.</text>
</comment>
<dbReference type="AlphaFoldDB" id="A0A4C1UUE1"/>
<sequence length="259" mass="28504">MIFFSQLRTYSLVARRSARAHVGAGAPINPVSRLNEKTIYTGTNRSKIFTCFALSLQRLSYELQKTNYKSSSSLRRTVRLAKEQISPNDSVKAKLLAAEQNYRILEQNIRHYIPSVKANSATYRIDVRICFAVRSFADFPHPFCGCRCGTEDLLVASCPGVFSSGMRPRRSSGDGPITGVQILKFPESTGDPEELSVDTPSSSSTVTAGSGSDVEVVGPNLSRDELINFFLIVQLNPPLCDSENTLSRRLRSSVSDGLK</sequence>
<protein>
    <submittedName>
        <fullName evidence="2">Uncharacterized protein</fullName>
    </submittedName>
</protein>
<feature type="compositionally biased region" description="Low complexity" evidence="1">
    <location>
        <begin position="197"/>
        <end position="212"/>
    </location>
</feature>